<dbReference type="EMBL" id="CATOUU010000998">
    <property type="protein sequence ID" value="CAI9966044.1"/>
    <property type="molecule type" value="Genomic_DNA"/>
</dbReference>
<reference evidence="3 4" key="2">
    <citation type="submission" date="2024-07" db="EMBL/GenBank/DDBJ databases">
        <authorList>
            <person name="Akdeniz Z."/>
        </authorList>
    </citation>
    <scope>NUCLEOTIDE SEQUENCE [LARGE SCALE GENOMIC DNA]</scope>
</reference>
<dbReference type="AlphaFoldDB" id="A0AA86QU16"/>
<dbReference type="EMBL" id="CAXDID020000059">
    <property type="protein sequence ID" value="CAL6009255.1"/>
    <property type="molecule type" value="Genomic_DNA"/>
</dbReference>
<name>A0AA86QU16_9EUKA</name>
<reference evidence="2" key="1">
    <citation type="submission" date="2023-06" db="EMBL/GenBank/DDBJ databases">
        <authorList>
            <person name="Kurt Z."/>
        </authorList>
    </citation>
    <scope>NUCLEOTIDE SEQUENCE</scope>
</reference>
<dbReference type="Proteomes" id="UP001642409">
    <property type="component" value="Unassembled WGS sequence"/>
</dbReference>
<keyword evidence="1" id="KW-0812">Transmembrane</keyword>
<evidence type="ECO:0000313" key="4">
    <source>
        <dbReference type="Proteomes" id="UP001642409"/>
    </source>
</evidence>
<accession>A0AA86QU16</accession>
<sequence>MIPVLLIVVTVPACVILSILLQTYNIFVLHFSVEQEKLCVQPSQQVYRSELSKIYASSPNQICSFIWNSSKCQLPAIQPYNFPISDGTPDSYILFVLTLKRSEEYPEASSSICN</sequence>
<organism evidence="2">
    <name type="scientific">Hexamita inflata</name>
    <dbReference type="NCBI Taxonomy" id="28002"/>
    <lineage>
        <taxon>Eukaryota</taxon>
        <taxon>Metamonada</taxon>
        <taxon>Diplomonadida</taxon>
        <taxon>Hexamitidae</taxon>
        <taxon>Hexamitinae</taxon>
        <taxon>Hexamita</taxon>
    </lineage>
</organism>
<gene>
    <name evidence="3" type="ORF">HINF_LOCUS21511</name>
    <name evidence="2" type="ORF">HINF_LOCUS53689</name>
</gene>
<keyword evidence="4" id="KW-1185">Reference proteome</keyword>
<comment type="caution">
    <text evidence="2">The sequence shown here is derived from an EMBL/GenBank/DDBJ whole genome shotgun (WGS) entry which is preliminary data.</text>
</comment>
<feature type="transmembrane region" description="Helical" evidence="1">
    <location>
        <begin position="6"/>
        <end position="27"/>
    </location>
</feature>
<keyword evidence="1" id="KW-1133">Transmembrane helix</keyword>
<protein>
    <submittedName>
        <fullName evidence="3">Hypothetical_protein</fullName>
    </submittedName>
</protein>
<keyword evidence="1" id="KW-0472">Membrane</keyword>
<evidence type="ECO:0000313" key="2">
    <source>
        <dbReference type="EMBL" id="CAI9966044.1"/>
    </source>
</evidence>
<evidence type="ECO:0000313" key="3">
    <source>
        <dbReference type="EMBL" id="CAL6009255.1"/>
    </source>
</evidence>
<proteinExistence type="predicted"/>
<evidence type="ECO:0000256" key="1">
    <source>
        <dbReference type="SAM" id="Phobius"/>
    </source>
</evidence>